<dbReference type="EMBL" id="WNVG01000416">
    <property type="protein sequence ID" value="MDZ5034305.1"/>
    <property type="molecule type" value="Genomic_DNA"/>
</dbReference>
<evidence type="ECO:0000313" key="3">
    <source>
        <dbReference type="EMBL" id="MDZ5034305.1"/>
    </source>
</evidence>
<name>A0AAW9IWC2_CLOPF</name>
<gene>
    <name evidence="3" type="ORF">GNF81_16495</name>
</gene>
<dbReference type="Pfam" id="PF21606">
    <property type="entry name" value="BgaA-like_CBM"/>
    <property type="match status" value="1"/>
</dbReference>
<feature type="non-terminal residue" evidence="3">
    <location>
        <position position="218"/>
    </location>
</feature>
<proteinExistence type="predicted"/>
<evidence type="ECO:0000259" key="2">
    <source>
        <dbReference type="Pfam" id="PF21606"/>
    </source>
</evidence>
<feature type="domain" description="Bacterial Ig-like" evidence="1">
    <location>
        <begin position="7"/>
        <end position="35"/>
    </location>
</feature>
<accession>A0AAW9IWC2</accession>
<dbReference type="Pfam" id="PF07532">
    <property type="entry name" value="Big_4"/>
    <property type="match status" value="2"/>
</dbReference>
<evidence type="ECO:0000259" key="1">
    <source>
        <dbReference type="Pfam" id="PF07532"/>
    </source>
</evidence>
<feature type="domain" description="Beta-galactosidase-like galactose-binding" evidence="2">
    <location>
        <begin position="151"/>
        <end position="218"/>
    </location>
</feature>
<comment type="caution">
    <text evidence="3">The sequence shown here is derived from an EMBL/GenBank/DDBJ whole genome shotgun (WGS) entry which is preliminary data.</text>
</comment>
<reference evidence="3" key="1">
    <citation type="submission" date="2019-11" db="EMBL/GenBank/DDBJ databases">
        <title>Characterization of Clostridium perfringens isolates from swine manure treated agricultural soils.</title>
        <authorList>
            <person name="Wushke S.T."/>
        </authorList>
    </citation>
    <scope>NUCLEOTIDE SEQUENCE</scope>
    <source>
        <strain evidence="3">X15</strain>
    </source>
</reference>
<feature type="domain" description="Bacterial Ig-like" evidence="1">
    <location>
        <begin position="53"/>
        <end position="110"/>
    </location>
</feature>
<sequence>YDIGLPREVKITWDNIKEDFYNKYGVFEVEGTVEGQALKAKAKVVVKGLSAVQNVSLATNVKVEPKLPQTVKSYYTDGTIVDLPVTWEDYDKELLSKVGTFAVNGTVEGTDKIVNASIRVTDVTVKGINFAGTRVGFDLAMAIASYTHEPYDTIKSVNDEMIDNKRWTNWADASRRSGDWVGVIFGTDVPEDKYINNLEVNFFEDHGCSLPESFEIQY</sequence>
<dbReference type="AlphaFoldDB" id="A0AAW9IWC2"/>
<dbReference type="Proteomes" id="UP001289066">
    <property type="component" value="Unassembled WGS sequence"/>
</dbReference>
<evidence type="ECO:0000313" key="4">
    <source>
        <dbReference type="Proteomes" id="UP001289066"/>
    </source>
</evidence>
<dbReference type="RefSeq" id="WP_322412794.1">
    <property type="nucleotide sequence ID" value="NZ_WNVG01000416.1"/>
</dbReference>
<feature type="non-terminal residue" evidence="3">
    <location>
        <position position="1"/>
    </location>
</feature>
<dbReference type="Gene3D" id="2.60.120.260">
    <property type="entry name" value="Galactose-binding domain-like"/>
    <property type="match status" value="1"/>
</dbReference>
<dbReference type="InterPro" id="IPR049487">
    <property type="entry name" value="BgaA-like_CBM"/>
</dbReference>
<organism evidence="3 4">
    <name type="scientific">Clostridium perfringens</name>
    <dbReference type="NCBI Taxonomy" id="1502"/>
    <lineage>
        <taxon>Bacteria</taxon>
        <taxon>Bacillati</taxon>
        <taxon>Bacillota</taxon>
        <taxon>Clostridia</taxon>
        <taxon>Eubacteriales</taxon>
        <taxon>Clostridiaceae</taxon>
        <taxon>Clostridium</taxon>
    </lineage>
</organism>
<protein>
    <submittedName>
        <fullName evidence="3">Uncharacterized protein</fullName>
    </submittedName>
</protein>
<dbReference type="InterPro" id="IPR011081">
    <property type="entry name" value="Big_4"/>
</dbReference>